<dbReference type="AlphaFoldDB" id="A0A6C0DW42"/>
<dbReference type="EMBL" id="MN739666">
    <property type="protein sequence ID" value="QHT19455.1"/>
    <property type="molecule type" value="Genomic_DNA"/>
</dbReference>
<organism evidence="1">
    <name type="scientific">viral metagenome</name>
    <dbReference type="NCBI Taxonomy" id="1070528"/>
    <lineage>
        <taxon>unclassified sequences</taxon>
        <taxon>metagenomes</taxon>
        <taxon>organismal metagenomes</taxon>
    </lineage>
</organism>
<proteinExistence type="predicted"/>
<name>A0A6C0DW42_9ZZZZ</name>
<protein>
    <submittedName>
        <fullName evidence="1">Uncharacterized protein</fullName>
    </submittedName>
</protein>
<accession>A0A6C0DW42</accession>
<evidence type="ECO:0000313" key="1">
    <source>
        <dbReference type="EMBL" id="QHT19455.1"/>
    </source>
</evidence>
<sequence length="182" mass="19849">MARSTFNENDLALYDLTYPDGSYETVSVRVVRCSYFCPPFDEHAEQSFYTVKLDGDLAPSDPKFETHCGPIHRVPLAALVRRVPSANYAVNAGLWTLRAAALEAAALAAAAAKAYETAASTVKRWGGIQPGTTVVWQADDLPSGHRPKALKGTVVRSDPLKGFCVVEGDIEVPLREVIYWHA</sequence>
<reference evidence="1" key="1">
    <citation type="journal article" date="2020" name="Nature">
        <title>Giant virus diversity and host interactions through global metagenomics.</title>
        <authorList>
            <person name="Schulz F."/>
            <person name="Roux S."/>
            <person name="Paez-Espino D."/>
            <person name="Jungbluth S."/>
            <person name="Walsh D.A."/>
            <person name="Denef V.J."/>
            <person name="McMahon K.D."/>
            <person name="Konstantinidis K.T."/>
            <person name="Eloe-Fadrosh E.A."/>
            <person name="Kyrpides N.C."/>
            <person name="Woyke T."/>
        </authorList>
    </citation>
    <scope>NUCLEOTIDE SEQUENCE</scope>
    <source>
        <strain evidence="1">GVMAG-M-3300023174-57</strain>
    </source>
</reference>